<gene>
    <name evidence="1" type="ORF">DSCPLJFW_CDS0072</name>
</gene>
<dbReference type="EMBL" id="PP856729">
    <property type="protein sequence ID" value="XCH41722.1"/>
    <property type="molecule type" value="Genomic_DNA"/>
</dbReference>
<protein>
    <submittedName>
        <fullName evidence="1">Uncharacterized protein</fullName>
    </submittedName>
</protein>
<sequence length="36" mass="3776">MRVKRYTQRTSICVVGANPHTATSLTGIASPGDSTV</sequence>
<name>A0AAU8GI79_9CAUD</name>
<accession>A0AAU8GI79</accession>
<organism evidence="1">
    <name type="scientific">Salmonella phage vB_STmST313_KE31</name>
    <dbReference type="NCBI Taxonomy" id="3161181"/>
    <lineage>
        <taxon>Viruses</taxon>
        <taxon>Duplodnaviria</taxon>
        <taxon>Heunggongvirae</taxon>
        <taxon>Uroviricota</taxon>
        <taxon>Caudoviricetes</taxon>
        <taxon>Pantevenvirales</taxon>
        <taxon>Ackermannviridae</taxon>
        <taxon>Cvivirinae</taxon>
        <taxon>Kuttervirus</taxon>
    </lineage>
</organism>
<evidence type="ECO:0000313" key="1">
    <source>
        <dbReference type="EMBL" id="XCH41722.1"/>
    </source>
</evidence>
<reference evidence="1" key="1">
    <citation type="submission" date="2024-05" db="EMBL/GenBank/DDBJ databases">
        <authorList>
            <person name="Mugo M.M."/>
            <person name="Musyoki A.M."/>
            <person name="Makumi A.M."/>
            <person name="Mutai I."/>
            <person name="Drechsel O."/>
            <person name="Kering K.K."/>
            <person name="Muturi P."/>
            <person name="Mbae C.K."/>
            <person name="Kariuki S.M."/>
        </authorList>
    </citation>
    <scope>NUCLEOTIDE SEQUENCE</scope>
</reference>
<proteinExistence type="predicted"/>